<feature type="chain" id="PRO_5047398118" evidence="3">
    <location>
        <begin position="24"/>
        <end position="783"/>
    </location>
</feature>
<comment type="caution">
    <text evidence="4">The sequence shown here is derived from an EMBL/GenBank/DDBJ whole genome shotgun (WGS) entry which is preliminary data.</text>
</comment>
<evidence type="ECO:0000256" key="2">
    <source>
        <dbReference type="SAM" id="Phobius"/>
    </source>
</evidence>
<dbReference type="Proteomes" id="UP001499924">
    <property type="component" value="Unassembled WGS sequence"/>
</dbReference>
<dbReference type="RefSeq" id="WP_344690227.1">
    <property type="nucleotide sequence ID" value="NZ_BAAAVV010000009.1"/>
</dbReference>
<name>A0ABP6PFU0_9ACTN</name>
<protein>
    <submittedName>
        <fullName evidence="4">DUF6049 family protein</fullName>
    </submittedName>
</protein>
<keyword evidence="2" id="KW-0472">Membrane</keyword>
<dbReference type="InterPro" id="IPR046112">
    <property type="entry name" value="DUF6049"/>
</dbReference>
<organism evidence="4 5">
    <name type="scientific">Blastococcus jejuensis</name>
    <dbReference type="NCBI Taxonomy" id="351224"/>
    <lineage>
        <taxon>Bacteria</taxon>
        <taxon>Bacillati</taxon>
        <taxon>Actinomycetota</taxon>
        <taxon>Actinomycetes</taxon>
        <taxon>Geodermatophilales</taxon>
        <taxon>Geodermatophilaceae</taxon>
        <taxon>Blastococcus</taxon>
    </lineage>
</organism>
<evidence type="ECO:0000313" key="5">
    <source>
        <dbReference type="Proteomes" id="UP001499924"/>
    </source>
</evidence>
<keyword evidence="5" id="KW-1185">Reference proteome</keyword>
<dbReference type="Pfam" id="PF19516">
    <property type="entry name" value="DUF6049"/>
    <property type="match status" value="1"/>
</dbReference>
<accession>A0ABP6PFU0</accession>
<dbReference type="EMBL" id="BAAAVV010000009">
    <property type="protein sequence ID" value="GAA3177687.1"/>
    <property type="molecule type" value="Genomic_DNA"/>
</dbReference>
<keyword evidence="2" id="KW-0812">Transmembrane</keyword>
<feature type="region of interest" description="Disordered" evidence="1">
    <location>
        <begin position="329"/>
        <end position="379"/>
    </location>
</feature>
<proteinExistence type="predicted"/>
<feature type="signal peptide" evidence="3">
    <location>
        <begin position="1"/>
        <end position="23"/>
    </location>
</feature>
<evidence type="ECO:0000313" key="4">
    <source>
        <dbReference type="EMBL" id="GAA3177687.1"/>
    </source>
</evidence>
<gene>
    <name evidence="4" type="ORF">GCM10010531_34370</name>
</gene>
<keyword evidence="3" id="KW-0732">Signal</keyword>
<reference evidence="5" key="1">
    <citation type="journal article" date="2019" name="Int. J. Syst. Evol. Microbiol.">
        <title>The Global Catalogue of Microorganisms (GCM) 10K type strain sequencing project: providing services to taxonomists for standard genome sequencing and annotation.</title>
        <authorList>
            <consortium name="The Broad Institute Genomics Platform"/>
            <consortium name="The Broad Institute Genome Sequencing Center for Infectious Disease"/>
            <person name="Wu L."/>
            <person name="Ma J."/>
        </authorList>
    </citation>
    <scope>NUCLEOTIDE SEQUENCE [LARGE SCALE GENOMIC DNA]</scope>
    <source>
        <strain evidence="5">JCM 15614</strain>
    </source>
</reference>
<evidence type="ECO:0000256" key="1">
    <source>
        <dbReference type="SAM" id="MobiDB-lite"/>
    </source>
</evidence>
<evidence type="ECO:0000256" key="3">
    <source>
        <dbReference type="SAM" id="SignalP"/>
    </source>
</evidence>
<feature type="transmembrane region" description="Helical" evidence="2">
    <location>
        <begin position="728"/>
        <end position="749"/>
    </location>
</feature>
<feature type="compositionally biased region" description="Low complexity" evidence="1">
    <location>
        <begin position="343"/>
        <end position="354"/>
    </location>
</feature>
<sequence>MTRTALLRAAVAPLLATALGVAALGPAVSVAAASPLVPVLAAPSDDDATDPDRPVRIDVGRFEPRTLTPGQTVRVTGTLTNSTDSTITDLGMRLQRGEVMRTRAELAAAAADPDPATTVLPVFEELPGELEPGGELDFDYTIPSADLQLVTDGVYPVLLNVNGTVDGDQRRRVGELATFVIQQSVLPATPTTVAWLWPVVERTHRDASGDFVDDDLAAVVSDGGRLDRALSVIERLPDTPGPDGRPVPTVPVTLAIDPALVEELTVMAAGPYDVGGEDDAGTGTDAAIAFLDRLRELAADHPVVALPYGDVDADALDAAGLTDVVLRSLPGPVPAGEDEPGDPTGEAAPGDATTPPTPTPTPGAGQDAADGVTSPGPGARILTDALEVEPRTDLVWPAGGTARTATLATLQAHGVTRAVLGTDGLTGGARAAGVDGTTATVRSQVTTPGGPLDVLVADSTLGGVAGEAEHTPGGARLAEQRYLAELALITLQAPLGATPTVLVAPPRDIDAGPDGAGAMLGDTAGLAWLRPGTVAGLAAGTPADAGEVAEPRDAVLLDPAGLGDVTDAVATRDDLAAAVVGDADAALQAYDSGVARATSVAWRDDPEGFREAARDVRSTMDRLRSRVTLLAPADGTYSLASSDAPLVLTVNNELPFTVQVLLELRVRGNRGLSIGDIGPQILAPGERTTLQVPTQVRQSGGFAVSATLTTPSGGPLGSRVDLQVKSTAYGPISLIITIGAAALLGLLFLRRLVLFVLRRRRAAAAGPAAEDTVVAQPPTRSPV</sequence>
<keyword evidence="2" id="KW-1133">Transmembrane helix</keyword>